<dbReference type="Proteomes" id="UP001454036">
    <property type="component" value="Unassembled WGS sequence"/>
</dbReference>
<reference evidence="1 2" key="1">
    <citation type="submission" date="2024-01" db="EMBL/GenBank/DDBJ databases">
        <title>The complete chloroplast genome sequence of Lithospermum erythrorhizon: insights into the phylogenetic relationship among Boraginaceae species and the maternal lineages of purple gromwells.</title>
        <authorList>
            <person name="Okada T."/>
            <person name="Watanabe K."/>
        </authorList>
    </citation>
    <scope>NUCLEOTIDE SEQUENCE [LARGE SCALE GENOMIC DNA]</scope>
</reference>
<evidence type="ECO:0000313" key="1">
    <source>
        <dbReference type="EMBL" id="GAA0155713.1"/>
    </source>
</evidence>
<comment type="caution">
    <text evidence="1">The sequence shown here is derived from an EMBL/GenBank/DDBJ whole genome shotgun (WGS) entry which is preliminary data.</text>
</comment>
<dbReference type="AlphaFoldDB" id="A0AAV3PXE3"/>
<sequence length="189" mass="21469">MALLHQECLHLATSGPMASPLISQKEVKLKFLKAQLFSLQNPPPVPTKPLGNETARLLFMKNMALHAATFEELYQTSLPALEKLCNHQKFLQQLQERANYLVQLMTVLNCPSNAHKKNVAAVATLLAIKRRKDFSNENVFQHFPAKAIKNGVSSRIRRTKELRSQKDAIFTDKKAIMLANVRIRKKKKN</sequence>
<dbReference type="EMBL" id="BAABME010002693">
    <property type="protein sequence ID" value="GAA0155713.1"/>
    <property type="molecule type" value="Genomic_DNA"/>
</dbReference>
<organism evidence="1 2">
    <name type="scientific">Lithospermum erythrorhizon</name>
    <name type="common">Purple gromwell</name>
    <name type="synonym">Lithospermum officinale var. erythrorhizon</name>
    <dbReference type="NCBI Taxonomy" id="34254"/>
    <lineage>
        <taxon>Eukaryota</taxon>
        <taxon>Viridiplantae</taxon>
        <taxon>Streptophyta</taxon>
        <taxon>Embryophyta</taxon>
        <taxon>Tracheophyta</taxon>
        <taxon>Spermatophyta</taxon>
        <taxon>Magnoliopsida</taxon>
        <taxon>eudicotyledons</taxon>
        <taxon>Gunneridae</taxon>
        <taxon>Pentapetalae</taxon>
        <taxon>asterids</taxon>
        <taxon>lamiids</taxon>
        <taxon>Boraginales</taxon>
        <taxon>Boraginaceae</taxon>
        <taxon>Boraginoideae</taxon>
        <taxon>Lithospermeae</taxon>
        <taxon>Lithospermum</taxon>
    </lineage>
</organism>
<gene>
    <name evidence="1" type="ORF">LIER_13383</name>
</gene>
<protein>
    <submittedName>
        <fullName evidence="1">Uncharacterized protein</fullName>
    </submittedName>
</protein>
<evidence type="ECO:0000313" key="2">
    <source>
        <dbReference type="Proteomes" id="UP001454036"/>
    </source>
</evidence>
<proteinExistence type="predicted"/>
<keyword evidence="2" id="KW-1185">Reference proteome</keyword>
<name>A0AAV3PXE3_LITER</name>
<accession>A0AAV3PXE3</accession>